<evidence type="ECO:0000313" key="5">
    <source>
        <dbReference type="EMBL" id="TPX07721.1"/>
    </source>
</evidence>
<proteinExistence type="inferred from homology"/>
<dbReference type="CDD" id="cd05911">
    <property type="entry name" value="Firefly_Luc_like"/>
    <property type="match status" value="1"/>
</dbReference>
<dbReference type="STRING" id="1093900.A0A507AS56"/>
<dbReference type="SUPFAM" id="SSF56801">
    <property type="entry name" value="Acetyl-CoA synthetase-like"/>
    <property type="match status" value="1"/>
</dbReference>
<protein>
    <recommendedName>
        <fullName evidence="7">4-coumarate--CoA ligase</fullName>
    </recommendedName>
</protein>
<dbReference type="PANTHER" id="PTHR24096">
    <property type="entry name" value="LONG-CHAIN-FATTY-ACID--COA LIGASE"/>
    <property type="match status" value="1"/>
</dbReference>
<feature type="domain" description="AMP-dependent synthetase/ligase" evidence="3">
    <location>
        <begin position="44"/>
        <end position="423"/>
    </location>
</feature>
<dbReference type="InterPro" id="IPR045851">
    <property type="entry name" value="AMP-bd_C_sf"/>
</dbReference>
<evidence type="ECO:0000259" key="4">
    <source>
        <dbReference type="Pfam" id="PF13193"/>
    </source>
</evidence>
<dbReference type="EMBL" id="SKBQ01000087">
    <property type="protein sequence ID" value="TPX07721.1"/>
    <property type="molecule type" value="Genomic_DNA"/>
</dbReference>
<dbReference type="Pfam" id="PF00501">
    <property type="entry name" value="AMP-binding"/>
    <property type="match status" value="1"/>
</dbReference>
<comment type="caution">
    <text evidence="5">The sequence shown here is derived from an EMBL/GenBank/DDBJ whole genome shotgun (WGS) entry which is preliminary data.</text>
</comment>
<dbReference type="PANTHER" id="PTHR24096:SF149">
    <property type="entry name" value="AMP-BINDING DOMAIN-CONTAINING PROTEIN-RELATED"/>
    <property type="match status" value="1"/>
</dbReference>
<dbReference type="AlphaFoldDB" id="A0A507AS56"/>
<feature type="domain" description="AMP-binding enzyme C-terminal" evidence="4">
    <location>
        <begin position="472"/>
        <end position="546"/>
    </location>
</feature>
<dbReference type="OrthoDB" id="1898221at2759"/>
<keyword evidence="2" id="KW-0436">Ligase</keyword>
<dbReference type="RefSeq" id="XP_030989432.1">
    <property type="nucleotide sequence ID" value="XM_031133255.1"/>
</dbReference>
<gene>
    <name evidence="5" type="ORF">E0L32_010617</name>
</gene>
<dbReference type="FunFam" id="3.30.300.30:FF:000007">
    <property type="entry name" value="4-coumarate--CoA ligase 2"/>
    <property type="match status" value="1"/>
</dbReference>
<evidence type="ECO:0000256" key="1">
    <source>
        <dbReference type="ARBA" id="ARBA00006432"/>
    </source>
</evidence>
<dbReference type="InParanoid" id="A0A507AS56"/>
<dbReference type="InterPro" id="IPR025110">
    <property type="entry name" value="AMP-bd_C"/>
</dbReference>
<dbReference type="InterPro" id="IPR020845">
    <property type="entry name" value="AMP-binding_CS"/>
</dbReference>
<keyword evidence="6" id="KW-1185">Reference proteome</keyword>
<dbReference type="Pfam" id="PF13193">
    <property type="entry name" value="AMP-binding_C"/>
    <property type="match status" value="1"/>
</dbReference>
<dbReference type="GO" id="GO:0019748">
    <property type="term" value="P:secondary metabolic process"/>
    <property type="evidence" value="ECO:0007669"/>
    <property type="project" value="TreeGrafter"/>
</dbReference>
<evidence type="ECO:0000313" key="6">
    <source>
        <dbReference type="Proteomes" id="UP000319257"/>
    </source>
</evidence>
<reference evidence="5 6" key="1">
    <citation type="submission" date="2019-06" db="EMBL/GenBank/DDBJ databases">
        <title>Draft genome sequence of the filamentous fungus Phialemoniopsis curvata isolated from diesel fuel.</title>
        <authorList>
            <person name="Varaljay V.A."/>
            <person name="Lyon W.J."/>
            <person name="Crouch A.L."/>
            <person name="Drake C.E."/>
            <person name="Hollomon J.M."/>
            <person name="Nadeau L.J."/>
            <person name="Nunn H.S."/>
            <person name="Stevenson B.S."/>
            <person name="Bojanowski C.L."/>
            <person name="Crookes-Goodson W.J."/>
        </authorList>
    </citation>
    <scope>NUCLEOTIDE SEQUENCE [LARGE SCALE GENOMIC DNA]</scope>
    <source>
        <strain evidence="5 6">D216</strain>
    </source>
</reference>
<dbReference type="GeneID" id="41978064"/>
<evidence type="ECO:0008006" key="7">
    <source>
        <dbReference type="Google" id="ProtNLM"/>
    </source>
</evidence>
<name>A0A507AS56_9PEZI</name>
<accession>A0A507AS56</accession>
<organism evidence="5 6">
    <name type="scientific">Thyridium curvatum</name>
    <dbReference type="NCBI Taxonomy" id="1093900"/>
    <lineage>
        <taxon>Eukaryota</taxon>
        <taxon>Fungi</taxon>
        <taxon>Dikarya</taxon>
        <taxon>Ascomycota</taxon>
        <taxon>Pezizomycotina</taxon>
        <taxon>Sordariomycetes</taxon>
        <taxon>Sordariomycetidae</taxon>
        <taxon>Thyridiales</taxon>
        <taxon>Thyridiaceae</taxon>
        <taxon>Thyridium</taxon>
    </lineage>
</organism>
<dbReference type="Proteomes" id="UP000319257">
    <property type="component" value="Unassembled WGS sequence"/>
</dbReference>
<sequence>MPSIVDRGPDGIVYRAGRNLPLIDLDLLTLLFDSPHSPAADDDPVHIDAADPSRLITKAQLRTLTKRTAHMLASRYGIGRQGSGRDVILGISSGNYLLPTVFYGTIAAGGIFSASSPASTPRELAGQIEQMTPKLLICSADLGPVALEAAQIAGFPKECVLAYSGDGAKGDYGFALNEAASGNAVPISQQQLDWERITDRETLENSTICILFSSGTTGKPKGVRLSHQNLVSEAHLTQTVNKEWFAKNNPSFEYRTIAHLPVAHIAGIQGYLVNSLFMGGPIYWMPRFDFPKFLEYNKKYRITFFFTVPPIYLLIAKSPLVTDQFDSLDSAVTGAAPMGKELQAAATKKLGKGKVILCQTWGLSETTGSITLLPKGEFDGTGSVSELVSNHEMKIVDDNGKDVEPGQDGEFWVRGPVVTKGYYQNEEANKSSYVDGWFCTGDIGHFKDGLFYIVDRKKELIKYKATQVAPAELEALLVSHPLIQDAAVIGVQGEGTEVPRAYVVADQKKISAEDIARWVAEHVSNNKKLRGGVVFIDAVPRSPAGKILRKVLRDSAKNERPSKL</sequence>
<dbReference type="PROSITE" id="PS00455">
    <property type="entry name" value="AMP_BINDING"/>
    <property type="match status" value="1"/>
</dbReference>
<dbReference type="InterPro" id="IPR000873">
    <property type="entry name" value="AMP-dep_synth/lig_dom"/>
</dbReference>
<dbReference type="Gene3D" id="2.30.38.10">
    <property type="entry name" value="Luciferase, Domain 3"/>
    <property type="match status" value="1"/>
</dbReference>
<dbReference type="Gene3D" id="3.40.50.980">
    <property type="match status" value="2"/>
</dbReference>
<dbReference type="Gene3D" id="3.30.300.30">
    <property type="match status" value="1"/>
</dbReference>
<evidence type="ECO:0000256" key="2">
    <source>
        <dbReference type="ARBA" id="ARBA00022598"/>
    </source>
</evidence>
<dbReference type="GO" id="GO:0016405">
    <property type="term" value="F:CoA-ligase activity"/>
    <property type="evidence" value="ECO:0007669"/>
    <property type="project" value="TreeGrafter"/>
</dbReference>
<evidence type="ECO:0000259" key="3">
    <source>
        <dbReference type="Pfam" id="PF00501"/>
    </source>
</evidence>
<comment type="similarity">
    <text evidence="1">Belongs to the ATP-dependent AMP-binding enzyme family.</text>
</comment>